<dbReference type="RefSeq" id="WP_111469624.1">
    <property type="nucleotide sequence ID" value="NZ_QLIX01000005.1"/>
</dbReference>
<dbReference type="SUPFAM" id="SSF53850">
    <property type="entry name" value="Periplasmic binding protein-like II"/>
    <property type="match status" value="1"/>
</dbReference>
<keyword evidence="2" id="KW-0732">Signal</keyword>
<dbReference type="PIRSF" id="PIRSF017082">
    <property type="entry name" value="YflP"/>
    <property type="match status" value="1"/>
</dbReference>
<feature type="signal peptide" evidence="2">
    <location>
        <begin position="1"/>
        <end position="22"/>
    </location>
</feature>
<keyword evidence="4" id="KW-1185">Reference proteome</keyword>
<protein>
    <submittedName>
        <fullName evidence="3">Tripartite tricarboxylate transporter substrate binding protein</fullName>
    </submittedName>
</protein>
<dbReference type="InterPro" id="IPR042100">
    <property type="entry name" value="Bug_dom1"/>
</dbReference>
<dbReference type="EMBL" id="QLIX01000005">
    <property type="protein sequence ID" value="RAI59367.1"/>
    <property type="molecule type" value="Genomic_DNA"/>
</dbReference>
<feature type="chain" id="PRO_5016267042" evidence="2">
    <location>
        <begin position="23"/>
        <end position="329"/>
    </location>
</feature>
<comment type="similarity">
    <text evidence="1">Belongs to the UPF0065 (bug) family.</text>
</comment>
<dbReference type="InterPro" id="IPR005064">
    <property type="entry name" value="BUG"/>
</dbReference>
<name>A0A327MA40_9PROT</name>
<gene>
    <name evidence="3" type="ORF">DOO78_10105</name>
</gene>
<dbReference type="Gene3D" id="3.40.190.150">
    <property type="entry name" value="Bordetella uptake gene, domain 1"/>
    <property type="match status" value="1"/>
</dbReference>
<dbReference type="Pfam" id="PF03401">
    <property type="entry name" value="TctC"/>
    <property type="match status" value="1"/>
</dbReference>
<reference evidence="4" key="1">
    <citation type="submission" date="2018-06" db="EMBL/GenBank/DDBJ databases">
        <authorList>
            <person name="Khan S.A."/>
        </authorList>
    </citation>
    <scope>NUCLEOTIDE SEQUENCE [LARGE SCALE GENOMIC DNA]</scope>
    <source>
        <strain evidence="4">DB-1506</strain>
    </source>
</reference>
<dbReference type="AlphaFoldDB" id="A0A327MA40"/>
<evidence type="ECO:0000256" key="2">
    <source>
        <dbReference type="SAM" id="SignalP"/>
    </source>
</evidence>
<accession>A0A327MA40</accession>
<dbReference type="OrthoDB" id="8443386at2"/>
<organism evidence="3 4">
    <name type="scientific">Roseicella frigidaeris</name>
    <dbReference type="NCBI Taxonomy" id="2230885"/>
    <lineage>
        <taxon>Bacteria</taxon>
        <taxon>Pseudomonadati</taxon>
        <taxon>Pseudomonadota</taxon>
        <taxon>Alphaproteobacteria</taxon>
        <taxon>Acetobacterales</taxon>
        <taxon>Roseomonadaceae</taxon>
        <taxon>Roseicella</taxon>
    </lineage>
</organism>
<evidence type="ECO:0000313" key="3">
    <source>
        <dbReference type="EMBL" id="RAI59367.1"/>
    </source>
</evidence>
<dbReference type="PANTHER" id="PTHR42928">
    <property type="entry name" value="TRICARBOXYLATE-BINDING PROTEIN"/>
    <property type="match status" value="1"/>
</dbReference>
<dbReference type="CDD" id="cd13578">
    <property type="entry name" value="PBP2_Bug27"/>
    <property type="match status" value="1"/>
</dbReference>
<sequence>MPVRTTRRATLAAMLPASAALAQGTDKGAEGWPERPIRFVIGGSAGGVSDILVRILENRLRERLGQALVLDPRPGAGGMVGAETVARAPADGYNFYINHIASHGIGPSLYRRLSFDPLKDLPGVAKLAAMPNVLIVKGDSPITSVAEFIAFLRANPAKATFASAGTGTSSHLSGVLLGLRTGVEVTHVPYRGTAPSMAAVMNGEVLFAIDNAPASRQQVLAGMLRALAVSTAARAPTMPELPSLQESGVPEFDVASWYGIAAPAATPRPIVERLGAELVSALQDPGLAQRYREFGAEPTPLGPAAFDAFMQAEVAKWAPVVKASGATVD</sequence>
<comment type="caution">
    <text evidence="3">The sequence shown here is derived from an EMBL/GenBank/DDBJ whole genome shotgun (WGS) entry which is preliminary data.</text>
</comment>
<evidence type="ECO:0000256" key="1">
    <source>
        <dbReference type="ARBA" id="ARBA00006987"/>
    </source>
</evidence>
<dbReference type="Proteomes" id="UP000249065">
    <property type="component" value="Unassembled WGS sequence"/>
</dbReference>
<dbReference type="Gene3D" id="3.40.190.10">
    <property type="entry name" value="Periplasmic binding protein-like II"/>
    <property type="match status" value="1"/>
</dbReference>
<dbReference type="PANTHER" id="PTHR42928:SF5">
    <property type="entry name" value="BLR1237 PROTEIN"/>
    <property type="match status" value="1"/>
</dbReference>
<evidence type="ECO:0000313" key="4">
    <source>
        <dbReference type="Proteomes" id="UP000249065"/>
    </source>
</evidence>
<proteinExistence type="inferred from homology"/>